<organism evidence="1 2">
    <name type="scientific">Epilithonimonas zeae</name>
    <dbReference type="NCBI Taxonomy" id="1416779"/>
    <lineage>
        <taxon>Bacteria</taxon>
        <taxon>Pseudomonadati</taxon>
        <taxon>Bacteroidota</taxon>
        <taxon>Flavobacteriia</taxon>
        <taxon>Flavobacteriales</taxon>
        <taxon>Weeksellaceae</taxon>
        <taxon>Chryseobacterium group</taxon>
        <taxon>Epilithonimonas</taxon>
    </lineage>
</organism>
<accession>A0A1N6IPE2</accession>
<dbReference type="Proteomes" id="UP000185207">
    <property type="component" value="Unassembled WGS sequence"/>
</dbReference>
<dbReference type="AlphaFoldDB" id="A0A1N6IPE2"/>
<reference evidence="2" key="1">
    <citation type="submission" date="2016-11" db="EMBL/GenBank/DDBJ databases">
        <authorList>
            <person name="Varghese N."/>
            <person name="Submissions S."/>
        </authorList>
    </citation>
    <scope>NUCLEOTIDE SEQUENCE [LARGE SCALE GENOMIC DNA]</scope>
    <source>
        <strain evidence="2">DSM 27623</strain>
    </source>
</reference>
<dbReference type="STRING" id="1416779.SAMN05444409_2857"/>
<protein>
    <submittedName>
        <fullName evidence="1">Uncharacterized protein</fullName>
    </submittedName>
</protein>
<name>A0A1N6IPE2_9FLAO</name>
<dbReference type="EMBL" id="FSRK01000002">
    <property type="protein sequence ID" value="SIO33804.1"/>
    <property type="molecule type" value="Genomic_DNA"/>
</dbReference>
<evidence type="ECO:0000313" key="1">
    <source>
        <dbReference type="EMBL" id="SIO33804.1"/>
    </source>
</evidence>
<sequence>MMKKYQIRFLFFLIVNCLYLGSCKKQSEDPFLNKLFISKYTHDTIWTVNMVDNVDIINNLTKELEKNDFSIYAYKVEEDKPEYSFVSDCDKQIQYDLEKTGMRSYSIKSNLESVRYKRRDYSNKKFRRYNYEFNVSVYEFENEKVASNQFEILENASNSGQGYCNKIFNTKFVLKKNEIFEFSTMDEKSLNAMRNYAYFIKNQ</sequence>
<gene>
    <name evidence="1" type="ORF">SAMN05444409_2857</name>
</gene>
<proteinExistence type="predicted"/>
<dbReference type="RefSeq" id="WP_139297352.1">
    <property type="nucleotide sequence ID" value="NZ_JBHSCA010000002.1"/>
</dbReference>
<dbReference type="OrthoDB" id="1261987at2"/>
<keyword evidence="2" id="KW-1185">Reference proteome</keyword>
<evidence type="ECO:0000313" key="2">
    <source>
        <dbReference type="Proteomes" id="UP000185207"/>
    </source>
</evidence>